<feature type="transmembrane region" description="Helical" evidence="1">
    <location>
        <begin position="70"/>
        <end position="89"/>
    </location>
</feature>
<dbReference type="EMBL" id="NFLC01000013">
    <property type="protein sequence ID" value="OUQ10073.1"/>
    <property type="molecule type" value="Genomic_DNA"/>
</dbReference>
<evidence type="ECO:0000313" key="3">
    <source>
        <dbReference type="Proteomes" id="UP000196074"/>
    </source>
</evidence>
<dbReference type="AlphaFoldDB" id="A0A1Y4R0N6"/>
<keyword evidence="1" id="KW-0812">Transmembrane</keyword>
<keyword evidence="1" id="KW-0472">Membrane</keyword>
<evidence type="ECO:0000256" key="1">
    <source>
        <dbReference type="SAM" id="Phobius"/>
    </source>
</evidence>
<name>A0A1Y4R0N6_9ENTE</name>
<evidence type="ECO:0000313" key="2">
    <source>
        <dbReference type="EMBL" id="OUQ10073.1"/>
    </source>
</evidence>
<protein>
    <submittedName>
        <fullName evidence="2">Uncharacterized protein</fullName>
    </submittedName>
</protein>
<comment type="caution">
    <text evidence="2">The sequence shown here is derived from an EMBL/GenBank/DDBJ whole genome shotgun (WGS) entry which is preliminary data.</text>
</comment>
<feature type="transmembrane region" description="Helical" evidence="1">
    <location>
        <begin position="47"/>
        <end position="64"/>
    </location>
</feature>
<feature type="transmembrane region" description="Helical" evidence="1">
    <location>
        <begin position="12"/>
        <end position="35"/>
    </location>
</feature>
<sequence>MIFVVFEKYDYLYTLLYLLIEVIFFYLSIFLLSVKQISGDYPYIQKYSIRLFWGIILIKFLIVVSIGNRLFIKGFVFYTVLYLILIFYFKVKKFIRKKFFV</sequence>
<gene>
    <name evidence="2" type="ORF">B5E88_07705</name>
</gene>
<accession>A0A1Y4R0N6</accession>
<proteinExistence type="predicted"/>
<organism evidence="2 3">
    <name type="scientific">Enterococcus cecorum</name>
    <dbReference type="NCBI Taxonomy" id="44008"/>
    <lineage>
        <taxon>Bacteria</taxon>
        <taxon>Bacillati</taxon>
        <taxon>Bacillota</taxon>
        <taxon>Bacilli</taxon>
        <taxon>Lactobacillales</taxon>
        <taxon>Enterococcaceae</taxon>
        <taxon>Enterococcus</taxon>
    </lineage>
</organism>
<reference evidence="3" key="1">
    <citation type="submission" date="2017-04" db="EMBL/GenBank/DDBJ databases">
        <title>Function of individual gut microbiota members based on whole genome sequencing of pure cultures obtained from chicken caecum.</title>
        <authorList>
            <person name="Medvecky M."/>
            <person name="Cejkova D."/>
            <person name="Polansky O."/>
            <person name="Karasova D."/>
            <person name="Kubasova T."/>
            <person name="Cizek A."/>
            <person name="Rychlik I."/>
        </authorList>
    </citation>
    <scope>NUCLEOTIDE SEQUENCE [LARGE SCALE GENOMIC DNA]</scope>
    <source>
        <strain evidence="3">An144</strain>
    </source>
</reference>
<keyword evidence="1" id="KW-1133">Transmembrane helix</keyword>
<dbReference type="Proteomes" id="UP000196074">
    <property type="component" value="Unassembled WGS sequence"/>
</dbReference>